<feature type="compositionally biased region" description="Basic and acidic residues" evidence="1">
    <location>
        <begin position="11"/>
        <end position="21"/>
    </location>
</feature>
<evidence type="ECO:0000313" key="3">
    <source>
        <dbReference type="Proteomes" id="UP000440367"/>
    </source>
</evidence>
<accession>A0A6A4AGS8</accession>
<dbReference type="AlphaFoldDB" id="A0A6A4AGS8"/>
<gene>
    <name evidence="2" type="ORF">PF002_g1445</name>
</gene>
<sequence>MSEGDDGQAAPDHDRDRDRDQLTSLVSDEVERQLRARGSLLEAMREQMAKVLAEFEEMAATVSSKRSWSNSVAKSKPFASPKRTSPFDIHPVVTPLDIVPTAAASPPRLPKIGVGLVKSIHQLKRTASGGALPPGEPRSPDGKIAFDKILPRVANIEKRVNGSQMMLSQQRQQMYERALVTSSDSDRKSLETGGQRPVI</sequence>
<feature type="region of interest" description="Disordered" evidence="1">
    <location>
        <begin position="1"/>
        <end position="28"/>
    </location>
</feature>
<feature type="region of interest" description="Disordered" evidence="1">
    <location>
        <begin position="176"/>
        <end position="199"/>
    </location>
</feature>
<evidence type="ECO:0000256" key="1">
    <source>
        <dbReference type="SAM" id="MobiDB-lite"/>
    </source>
</evidence>
<evidence type="ECO:0000313" key="2">
    <source>
        <dbReference type="EMBL" id="KAE9256991.1"/>
    </source>
</evidence>
<feature type="compositionally biased region" description="Polar residues" evidence="1">
    <location>
        <begin position="64"/>
        <end position="73"/>
    </location>
</feature>
<comment type="caution">
    <text evidence="2">The sequence shown here is derived from an EMBL/GenBank/DDBJ whole genome shotgun (WGS) entry which is preliminary data.</text>
</comment>
<dbReference type="Proteomes" id="UP000440367">
    <property type="component" value="Unassembled WGS sequence"/>
</dbReference>
<protein>
    <submittedName>
        <fullName evidence="2">Uncharacterized protein</fullName>
    </submittedName>
</protein>
<dbReference type="EMBL" id="QXGD01000034">
    <property type="protein sequence ID" value="KAE9256991.1"/>
    <property type="molecule type" value="Genomic_DNA"/>
</dbReference>
<proteinExistence type="predicted"/>
<name>A0A6A4AGS8_9STRA</name>
<reference evidence="2 3" key="1">
    <citation type="submission" date="2018-08" db="EMBL/GenBank/DDBJ databases">
        <title>Genomic investigation of the strawberry pathogen Phytophthora fragariae indicates pathogenicity is determined by transcriptional variation in three key races.</title>
        <authorList>
            <person name="Adams T.M."/>
            <person name="Armitage A.D."/>
            <person name="Sobczyk M.K."/>
            <person name="Bates H.J."/>
            <person name="Dunwell J.M."/>
            <person name="Nellist C.F."/>
            <person name="Harrison R.J."/>
        </authorList>
    </citation>
    <scope>NUCLEOTIDE SEQUENCE [LARGE SCALE GENOMIC DNA]</scope>
    <source>
        <strain evidence="2 3">BC-1</strain>
    </source>
</reference>
<organism evidence="2 3">
    <name type="scientific">Phytophthora fragariae</name>
    <dbReference type="NCBI Taxonomy" id="53985"/>
    <lineage>
        <taxon>Eukaryota</taxon>
        <taxon>Sar</taxon>
        <taxon>Stramenopiles</taxon>
        <taxon>Oomycota</taxon>
        <taxon>Peronosporomycetes</taxon>
        <taxon>Peronosporales</taxon>
        <taxon>Peronosporaceae</taxon>
        <taxon>Phytophthora</taxon>
    </lineage>
</organism>
<feature type="region of interest" description="Disordered" evidence="1">
    <location>
        <begin position="64"/>
        <end position="87"/>
    </location>
</feature>